<gene>
    <name evidence="2" type="ORF">WL1483_3174</name>
</gene>
<dbReference type="AlphaFoldDB" id="A0A0S2SLH7"/>
<name>A0A0S2SLH7_9GAMM</name>
<evidence type="ECO:0000313" key="2">
    <source>
        <dbReference type="EMBL" id="ALP42593.1"/>
    </source>
</evidence>
<dbReference type="EMBL" id="CP013067">
    <property type="protein sequence ID" value="ALP42593.1"/>
    <property type="molecule type" value="Genomic_DNA"/>
</dbReference>
<feature type="region of interest" description="Disordered" evidence="1">
    <location>
        <begin position="1"/>
        <end position="27"/>
    </location>
</feature>
<proteinExistence type="predicted"/>
<dbReference type="PATRIC" id="fig|652.5.peg.3130"/>
<dbReference type="Proteomes" id="UP000058114">
    <property type="component" value="Chromosome"/>
</dbReference>
<feature type="compositionally biased region" description="Polar residues" evidence="1">
    <location>
        <begin position="14"/>
        <end position="23"/>
    </location>
</feature>
<evidence type="ECO:0000256" key="1">
    <source>
        <dbReference type="SAM" id="MobiDB-lite"/>
    </source>
</evidence>
<dbReference type="KEGG" id="asr:WL1483_3174"/>
<evidence type="ECO:0000313" key="3">
    <source>
        <dbReference type="Proteomes" id="UP000058114"/>
    </source>
</evidence>
<sequence>MVGEGLLGDFLGQQEVTRQSPQGRRNPFEGKALVFKIPVVGKELD</sequence>
<reference evidence="2 3" key="2">
    <citation type="journal article" date="2016" name="Genome Announc.">
        <title>Complete Genome Sequence of the Highly Virulent Aeromonas schubertii Strain WL1483, Isolated from Diseased Snakehead Fish (Channa argus) in China.</title>
        <authorList>
            <person name="Liu L."/>
            <person name="Li N."/>
            <person name="Zhang D."/>
            <person name="Fu X."/>
            <person name="Shi C."/>
            <person name="Lin Q."/>
            <person name="Hao G."/>
        </authorList>
    </citation>
    <scope>NUCLEOTIDE SEQUENCE [LARGE SCALE GENOMIC DNA]</scope>
    <source>
        <strain evidence="2 3">WL1483</strain>
    </source>
</reference>
<organism evidence="2 3">
    <name type="scientific">Aeromonas schubertii</name>
    <dbReference type="NCBI Taxonomy" id="652"/>
    <lineage>
        <taxon>Bacteria</taxon>
        <taxon>Pseudomonadati</taxon>
        <taxon>Pseudomonadota</taxon>
        <taxon>Gammaproteobacteria</taxon>
        <taxon>Aeromonadales</taxon>
        <taxon>Aeromonadaceae</taxon>
        <taxon>Aeromonas</taxon>
    </lineage>
</organism>
<protein>
    <submittedName>
        <fullName evidence="2">Uncharacterized protein</fullName>
    </submittedName>
</protein>
<reference evidence="3" key="1">
    <citation type="submission" date="2015-10" db="EMBL/GenBank/DDBJ databases">
        <title>Complete Genome Sequence of Aeromonas schubertii strain WL1483.</title>
        <authorList>
            <person name="Liu L."/>
        </authorList>
    </citation>
    <scope>NUCLEOTIDE SEQUENCE [LARGE SCALE GENOMIC DNA]</scope>
    <source>
        <strain evidence="3">WL1483</strain>
    </source>
</reference>
<accession>A0A0S2SLH7</accession>